<gene>
    <name evidence="7" type="ORF">SASPL_134808</name>
</gene>
<keyword evidence="6" id="KW-0732">Signal</keyword>
<evidence type="ECO:0000256" key="1">
    <source>
        <dbReference type="ARBA" id="ARBA00003534"/>
    </source>
</evidence>
<dbReference type="PANTHER" id="PTHR21562">
    <property type="entry name" value="NOTUM-RELATED"/>
    <property type="match status" value="1"/>
</dbReference>
<evidence type="ECO:0000256" key="3">
    <source>
        <dbReference type="ARBA" id="ARBA00005784"/>
    </source>
</evidence>
<dbReference type="PANTHER" id="PTHR21562:SF65">
    <property type="entry name" value="PECTIN ACETYLESTERASE"/>
    <property type="match status" value="1"/>
</dbReference>
<comment type="function">
    <text evidence="1">Hydrolyzes acetyl esters in homogalacturonan regions of pectin. In type I primary cell wall, galacturonic acid residues of pectin can be acetylated at the O-2 and O-3 positions. Decreasing the degree of acetylation of pectin gels in vitro alters their physical properties.</text>
</comment>
<protein>
    <recommendedName>
        <fullName evidence="9">Pectin acetylesterase</fullName>
    </recommendedName>
</protein>
<sequence>MGKNTMIACFIMLLCTLEVICVEHVKYTLLHSAVPKGAVCLDGTPPAYAYTEGCGDGSTNWLVYLEGGAWCDLEVETCQYRSTTYFGSTYNKFPYNGIEFKAILESDCQLNPDFYNWHKVYVHYCDGSLFMSDVDQVDPTNNLTFRGGRIYNVVMEELLGKGMRNAHNAILAGSSAGGLSTILHCDRFRALFPNTTRVKCISDSGFFIRGEGELAKQSESHFAQVIAANGLRQLLPRSCTSKRDPNLCLFAEYLVEDVATPLFILEAAFDKYQIEHNFILTVPGLDPMLWKNCSKSLEQCNATQIGIIKDFGPIFKKTLMKLGNSSSRGVHEAICARPDAPYEETIAPCGSTLTLYVASDCLFTVMAIDVGNSCNLTHKEAQRPNAQYEETIDPCSSTLTLYVPGYCFFNVMAIDVGNSCNLTRKEAQDPTEWIFGIERYYDLSLTTESDRLELVPLLIDSPASEWLCFFQKNNPEASWQEFLLAVRRHFDTYFYEDDVDRFGGCLEARPELACRSAPPASVGPTLTNQKVADFDNTSDSELTKEVYEEKQLGGRQFAPESDEEVSQVIVDSQFGTQRVNVASTDIFANESSYKSIICNVSLNMNLESNKIFANGIEFDMDVINDVDPFHCIGPNAPYEETIHPCSFELTRLVRSDCFFNVMAIDVGNSCNLTREEAQGMASAIWLYVYDGPGAT</sequence>
<dbReference type="EMBL" id="PNBA02000013">
    <property type="protein sequence ID" value="KAG6402610.1"/>
    <property type="molecule type" value="Genomic_DNA"/>
</dbReference>
<dbReference type="Proteomes" id="UP000298416">
    <property type="component" value="Unassembled WGS sequence"/>
</dbReference>
<evidence type="ECO:0000256" key="2">
    <source>
        <dbReference type="ARBA" id="ARBA00004191"/>
    </source>
</evidence>
<keyword evidence="8" id="KW-1185">Reference proteome</keyword>
<dbReference type="Pfam" id="PF03283">
    <property type="entry name" value="PAE"/>
    <property type="match status" value="1"/>
</dbReference>
<dbReference type="GO" id="GO:0052793">
    <property type="term" value="F:pectin acetylesterase activity"/>
    <property type="evidence" value="ECO:0007669"/>
    <property type="project" value="TreeGrafter"/>
</dbReference>
<comment type="similarity">
    <text evidence="3">Belongs to the pectinacetylesterase family.</text>
</comment>
<keyword evidence="5" id="KW-0961">Cell wall biogenesis/degradation</keyword>
<dbReference type="GO" id="GO:0071555">
    <property type="term" value="P:cell wall organization"/>
    <property type="evidence" value="ECO:0007669"/>
    <property type="project" value="UniProtKB-KW"/>
</dbReference>
<evidence type="ECO:0008006" key="9">
    <source>
        <dbReference type="Google" id="ProtNLM"/>
    </source>
</evidence>
<evidence type="ECO:0000256" key="5">
    <source>
        <dbReference type="ARBA" id="ARBA00023316"/>
    </source>
</evidence>
<evidence type="ECO:0000256" key="4">
    <source>
        <dbReference type="ARBA" id="ARBA00022512"/>
    </source>
</evidence>
<evidence type="ECO:0000313" key="8">
    <source>
        <dbReference type="Proteomes" id="UP000298416"/>
    </source>
</evidence>
<keyword evidence="4" id="KW-0134">Cell wall</keyword>
<dbReference type="InterPro" id="IPR004963">
    <property type="entry name" value="PAE/NOTUM"/>
</dbReference>
<comment type="caution">
    <text evidence="7">The sequence shown here is derived from an EMBL/GenBank/DDBJ whole genome shotgun (WGS) entry which is preliminary data.</text>
</comment>
<reference evidence="7" key="2">
    <citation type="submission" date="2020-08" db="EMBL/GenBank/DDBJ databases">
        <title>Plant Genome Project.</title>
        <authorList>
            <person name="Zhang R.-G."/>
        </authorList>
    </citation>
    <scope>NUCLEOTIDE SEQUENCE</scope>
    <source>
        <strain evidence="7">Huo1</strain>
        <tissue evidence="7">Leaf</tissue>
    </source>
</reference>
<reference evidence="7" key="1">
    <citation type="submission" date="2018-01" db="EMBL/GenBank/DDBJ databases">
        <authorList>
            <person name="Mao J.F."/>
        </authorList>
    </citation>
    <scope>NUCLEOTIDE SEQUENCE</scope>
    <source>
        <strain evidence="7">Huo1</strain>
        <tissue evidence="7">Leaf</tissue>
    </source>
</reference>
<proteinExistence type="inferred from homology"/>
<organism evidence="7">
    <name type="scientific">Salvia splendens</name>
    <name type="common">Scarlet sage</name>
    <dbReference type="NCBI Taxonomy" id="180675"/>
    <lineage>
        <taxon>Eukaryota</taxon>
        <taxon>Viridiplantae</taxon>
        <taxon>Streptophyta</taxon>
        <taxon>Embryophyta</taxon>
        <taxon>Tracheophyta</taxon>
        <taxon>Spermatophyta</taxon>
        <taxon>Magnoliopsida</taxon>
        <taxon>eudicotyledons</taxon>
        <taxon>Gunneridae</taxon>
        <taxon>Pentapetalae</taxon>
        <taxon>asterids</taxon>
        <taxon>lamiids</taxon>
        <taxon>Lamiales</taxon>
        <taxon>Lamiaceae</taxon>
        <taxon>Nepetoideae</taxon>
        <taxon>Mentheae</taxon>
        <taxon>Salviinae</taxon>
        <taxon>Salvia</taxon>
        <taxon>Salvia subgen. Calosphace</taxon>
        <taxon>core Calosphace</taxon>
    </lineage>
</organism>
<comment type="subcellular location">
    <subcellularLocation>
        <location evidence="2">Secreted</location>
        <location evidence="2">Cell wall</location>
    </subcellularLocation>
</comment>
<name>A0A8X8WX10_SALSN</name>
<dbReference type="GO" id="GO:0009505">
    <property type="term" value="C:plant-type cell wall"/>
    <property type="evidence" value="ECO:0007669"/>
    <property type="project" value="TreeGrafter"/>
</dbReference>
<feature type="signal peptide" evidence="6">
    <location>
        <begin position="1"/>
        <end position="21"/>
    </location>
</feature>
<keyword evidence="4" id="KW-0964">Secreted</keyword>
<feature type="chain" id="PRO_5036467859" description="Pectin acetylesterase" evidence="6">
    <location>
        <begin position="22"/>
        <end position="695"/>
    </location>
</feature>
<evidence type="ECO:0000256" key="6">
    <source>
        <dbReference type="SAM" id="SignalP"/>
    </source>
</evidence>
<accession>A0A8X8WX10</accession>
<dbReference type="AlphaFoldDB" id="A0A8X8WX10"/>
<evidence type="ECO:0000313" key="7">
    <source>
        <dbReference type="EMBL" id="KAG6402610.1"/>
    </source>
</evidence>